<reference evidence="1 2" key="1">
    <citation type="journal article" date="2016" name="Nat. Commun.">
        <title>Thousands of microbial genomes shed light on interconnected biogeochemical processes in an aquifer system.</title>
        <authorList>
            <person name="Anantharaman K."/>
            <person name="Brown C.T."/>
            <person name="Hug L.A."/>
            <person name="Sharon I."/>
            <person name="Castelle C.J."/>
            <person name="Probst A.J."/>
            <person name="Thomas B.C."/>
            <person name="Singh A."/>
            <person name="Wilkins M.J."/>
            <person name="Karaoz U."/>
            <person name="Brodie E.L."/>
            <person name="Williams K.H."/>
            <person name="Hubbard S.S."/>
            <person name="Banfield J.F."/>
        </authorList>
    </citation>
    <scope>NUCLEOTIDE SEQUENCE [LARGE SCALE GENOMIC DNA]</scope>
</reference>
<organism evidence="1 2">
    <name type="scientific">Candidatus Yanofskybacteria bacterium RIFCSPHIGHO2_01_FULL_39_8b</name>
    <dbReference type="NCBI Taxonomy" id="1802659"/>
    <lineage>
        <taxon>Bacteria</taxon>
        <taxon>Candidatus Yanofskyibacteriota</taxon>
    </lineage>
</organism>
<proteinExistence type="predicted"/>
<comment type="caution">
    <text evidence="1">The sequence shown here is derived from an EMBL/GenBank/DDBJ whole genome shotgun (WGS) entry which is preliminary data.</text>
</comment>
<dbReference type="AlphaFoldDB" id="A0A1F8E8K1"/>
<dbReference type="EMBL" id="MGIZ01000057">
    <property type="protein sequence ID" value="OGM97206.1"/>
    <property type="molecule type" value="Genomic_DNA"/>
</dbReference>
<name>A0A1F8E8K1_9BACT</name>
<accession>A0A1F8E8K1</accession>
<dbReference type="Proteomes" id="UP000177594">
    <property type="component" value="Unassembled WGS sequence"/>
</dbReference>
<evidence type="ECO:0000313" key="2">
    <source>
        <dbReference type="Proteomes" id="UP000177594"/>
    </source>
</evidence>
<sequence>MNPIPKAFGMDSFSKSASWRRGIIPRMLSGETNDSSALGGLKFHRIYANYIKQKPANDT</sequence>
<evidence type="ECO:0000313" key="1">
    <source>
        <dbReference type="EMBL" id="OGM97206.1"/>
    </source>
</evidence>
<protein>
    <submittedName>
        <fullName evidence="1">Uncharacterized protein</fullName>
    </submittedName>
</protein>
<gene>
    <name evidence="1" type="ORF">A2817_01370</name>
</gene>